<gene>
    <name evidence="9" type="ORF">SERLA73DRAFT_100761</name>
</gene>
<dbReference type="OrthoDB" id="5857104at2759"/>
<dbReference type="GO" id="GO:0003682">
    <property type="term" value="F:chromatin binding"/>
    <property type="evidence" value="ECO:0007669"/>
    <property type="project" value="TreeGrafter"/>
</dbReference>
<dbReference type="PROSITE" id="PS51194">
    <property type="entry name" value="HELICASE_CTER"/>
    <property type="match status" value="1"/>
</dbReference>
<evidence type="ECO:0000256" key="2">
    <source>
        <dbReference type="ARBA" id="ARBA00022741"/>
    </source>
</evidence>
<keyword evidence="5" id="KW-0539">Nucleus</keyword>
<evidence type="ECO:0000313" key="9">
    <source>
        <dbReference type="EMBL" id="EGO05086.1"/>
    </source>
</evidence>
<dbReference type="PANTHER" id="PTHR45623:SF17">
    <property type="entry name" value="CHROMODOMAIN-HELICASE-DNA-BINDING PROTEIN 3-RELATED"/>
    <property type="match status" value="1"/>
</dbReference>
<dbReference type="GO" id="GO:0000785">
    <property type="term" value="C:chromatin"/>
    <property type="evidence" value="ECO:0007669"/>
    <property type="project" value="TreeGrafter"/>
</dbReference>
<dbReference type="Pfam" id="PF00176">
    <property type="entry name" value="SNF2-rel_dom"/>
    <property type="match status" value="1"/>
</dbReference>
<feature type="domain" description="Helicase ATP-binding" evidence="7">
    <location>
        <begin position="882"/>
        <end position="1059"/>
    </location>
</feature>
<dbReference type="GO" id="GO:0005634">
    <property type="term" value="C:nucleus"/>
    <property type="evidence" value="ECO:0007669"/>
    <property type="project" value="UniProtKB-SubCell"/>
</dbReference>
<dbReference type="InterPro" id="IPR056616">
    <property type="entry name" value="Chromo_MIT1"/>
</dbReference>
<dbReference type="SUPFAM" id="SSF52540">
    <property type="entry name" value="P-loop containing nucleoside triphosphate hydrolases"/>
    <property type="match status" value="2"/>
</dbReference>
<evidence type="ECO:0000256" key="4">
    <source>
        <dbReference type="ARBA" id="ARBA00022840"/>
    </source>
</evidence>
<evidence type="ECO:0000259" key="8">
    <source>
        <dbReference type="PROSITE" id="PS51194"/>
    </source>
</evidence>
<feature type="region of interest" description="Disordered" evidence="6">
    <location>
        <begin position="161"/>
        <end position="246"/>
    </location>
</feature>
<dbReference type="GO" id="GO:0016887">
    <property type="term" value="F:ATP hydrolysis activity"/>
    <property type="evidence" value="ECO:0007669"/>
    <property type="project" value="TreeGrafter"/>
</dbReference>
<feature type="compositionally biased region" description="Acidic residues" evidence="6">
    <location>
        <begin position="236"/>
        <end position="246"/>
    </location>
</feature>
<dbReference type="InterPro" id="IPR016197">
    <property type="entry name" value="Chromo-like_dom_sf"/>
</dbReference>
<feature type="compositionally biased region" description="Acidic residues" evidence="6">
    <location>
        <begin position="172"/>
        <end position="191"/>
    </location>
</feature>
<organism evidence="10">
    <name type="scientific">Serpula lacrymans var. lacrymans (strain S7.3)</name>
    <name type="common">Dry rot fungus</name>
    <dbReference type="NCBI Taxonomy" id="936435"/>
    <lineage>
        <taxon>Eukaryota</taxon>
        <taxon>Fungi</taxon>
        <taxon>Dikarya</taxon>
        <taxon>Basidiomycota</taxon>
        <taxon>Agaricomycotina</taxon>
        <taxon>Agaricomycetes</taxon>
        <taxon>Agaricomycetidae</taxon>
        <taxon>Boletales</taxon>
        <taxon>Coniophorineae</taxon>
        <taxon>Serpulaceae</taxon>
        <taxon>Serpula</taxon>
    </lineage>
</organism>
<sequence length="1757" mass="199465">MSDDGLSDHLLIFTPEGESPAPADDALEPNGLPVSEETRRPTEVYIEPPSLPSDLKKDYKDASTTLTATGIKFDKDDVAEVIGELQESSGLYWFVRFQDGIAHKFLARAFEVRFKDLAAHYEQKKAEGVLHPFDPSAHYVHPASRLKSGIMIKLPGAVYESESSSGSKTYDTDEATDSEEDVDFSDDEDYEGGGTARPKRMITSHSGGRASRPLRQTKLLISPKKTRSKVQPVYSDSEDGELDGYDEEVADIVPTRRSGRATKRLRDIYRNNYVDSVNESDDDKTSSSTPSKGKQNSARKKTVRGKDSRPAYGHFRVVADIDYDPCSDDDTLPLRIHRDICEKCHEKPAHLQLEIAQRKAVKGCKKSKKWGEDNGDDEDENENEDKEEKINRLGGWVRCLKCPVTAHWRCLAKTQRDDILKAAHARDKAAWKSSHLQRNIDASATTLDDGFRKRTGLSAYEITEFICGSCMKGGICMGCLEVALEPDVSVQPENDLDQKLAHELFYRCFSCKRLAHYQHLPVPEEMLGDGLRRVQLAKYYQINTGWRCGDCASLTFNLDKILAWRPYPLSATEPSHPPYNPPNYKSMLPREYLVKWMERSYKRTQWVPHMWLVSTNWMKLKNFVNGGAKVVLLKEPICDEKYHSTDVDVADECVPPKETQEVPFEIGADETRNEDMRITVSPLDPVPDAERRIPMAWKTVDRILDVRFWNSGKQKKSFQQEKAGNFRNITQDGDDIQAPEIEIQRLKAYDEGEQPDDDLLDSVDQYLRRLHQAEAKIEDIENVAWAFIKWGDLGYDEATWDSPPRPNESTYAAFKNAFRRYIDSRNVYVNKLTPSQAKTFDNRPKGGYKNNHALRGDVQPDLGQSNALKLMPFQVDGVNWLCDNWWNLQHCILADEMGLGKTVQIVTFLGIVMSKFEASPALVVVPNSTITNWVREFERWAPRLRVVPFYGEAKARDVIKQYELYHNGKPRETTGAKYHVLVTTYETLTNNRDFAPVFRTIPRWEILVVDEGQRLKSDSSLLFKKLKELNTIHRIIMTGTPLNNNMRELFNLMNFLDPQDWNDLERLEKEYQELNEDLIKQLHNRLRSYFLRRIKSEVLQLPPKNEVIVPVSMAPLQKELYRSILSQNLSILNSFAQPSKSKVSTTTTKTNINNILMQLRKCLQHPYLVNEDIEPRGLPPQETHEKLIDASGKLRLLRTLLPKLKARGHRVLLFSQFVIALDIVEDYLQGEGFKFLRLDGNTKQVDRQKGMDEFNRPNSDVFIYLLTTRAGGVGINLWSADTVIIFDPDFNPHQDLQAIARSHRYGQQKTCLVFRLMVKDSAEDRIMQTGKKKLVLDHLIVQKMDDDDSAGDDVQSILTFGAKALFEEDNQSSRDIVYSDIDIEKLIEKTEKEGDQTDQAKNAGLFSFAKVWAAEKDSLEELDDAPENDQRDSWAQTLQRVAAERDVAQAKEATGRGVRRRVAAVVHKQQTFDFDFDDTPGKTKKRKSKSVTSGESDAYPGSPMQTDKDSSVSSHLSIGDEGIIQNVMATEDQMLQPKAQRPQPLDLNGPDSSSVTARYRPSNTYVSVSSAPQAPTNSNMKEYDIESCGLCGLAHGSGSCLMTERSENLAEYRAILLKHGGDEPPEERASAIRLIDETLSKRGHIHLIFGQPLHLLEERPSKEDKSKKASSPMPSVPKPKSRPHPRPLDMQRHYQVLDMSDKGKARKVEKSKSRPVKGKTKHDASASTRTFPLKRAPSPSLAAEGSSKKIRQTTTWF</sequence>
<feature type="region of interest" description="Disordered" evidence="6">
    <location>
        <begin position="1"/>
        <end position="52"/>
    </location>
</feature>
<keyword evidence="4" id="KW-0067">ATP-binding</keyword>
<dbReference type="InterPro" id="IPR000330">
    <property type="entry name" value="SNF2_N"/>
</dbReference>
<name>F8PHZ0_SERL3</name>
<dbReference type="GO" id="GO:0005524">
    <property type="term" value="F:ATP binding"/>
    <property type="evidence" value="ECO:0007669"/>
    <property type="project" value="UniProtKB-KW"/>
</dbReference>
<dbReference type="STRING" id="936435.F8PHZ0"/>
<dbReference type="GO" id="GO:0140658">
    <property type="term" value="F:ATP-dependent chromatin remodeler activity"/>
    <property type="evidence" value="ECO:0007669"/>
    <property type="project" value="TreeGrafter"/>
</dbReference>
<dbReference type="OMA" id="FICGSCM"/>
<evidence type="ECO:0000256" key="6">
    <source>
        <dbReference type="SAM" id="MobiDB-lite"/>
    </source>
</evidence>
<feature type="region of interest" description="Disordered" evidence="6">
    <location>
        <begin position="1474"/>
        <end position="1516"/>
    </location>
</feature>
<proteinExistence type="predicted"/>
<dbReference type="SMART" id="SM00487">
    <property type="entry name" value="DEXDc"/>
    <property type="match status" value="1"/>
</dbReference>
<dbReference type="SUPFAM" id="SSF54160">
    <property type="entry name" value="Chromo domain-like"/>
    <property type="match status" value="1"/>
</dbReference>
<keyword evidence="2" id="KW-0547">Nucleotide-binding</keyword>
<dbReference type="FunCoup" id="F8PHZ0">
    <property type="interactions" value="16"/>
</dbReference>
<dbReference type="InterPro" id="IPR001650">
    <property type="entry name" value="Helicase_C-like"/>
</dbReference>
<dbReference type="CDD" id="cd18793">
    <property type="entry name" value="SF2_C_SNF"/>
    <property type="match status" value="1"/>
</dbReference>
<dbReference type="eggNOG" id="KOG0383">
    <property type="taxonomic scope" value="Eukaryota"/>
</dbReference>
<feature type="compositionally biased region" description="Basic and acidic residues" evidence="6">
    <location>
        <begin position="1656"/>
        <end position="1667"/>
    </location>
</feature>
<evidence type="ECO:0000256" key="5">
    <source>
        <dbReference type="ARBA" id="ARBA00023242"/>
    </source>
</evidence>
<evidence type="ECO:0000259" key="7">
    <source>
        <dbReference type="PROSITE" id="PS51192"/>
    </source>
</evidence>
<evidence type="ECO:0008006" key="11">
    <source>
        <dbReference type="Google" id="ProtNLM"/>
    </source>
</evidence>
<evidence type="ECO:0000256" key="1">
    <source>
        <dbReference type="ARBA" id="ARBA00004123"/>
    </source>
</evidence>
<dbReference type="SMART" id="SM00490">
    <property type="entry name" value="HELICc"/>
    <property type="match status" value="1"/>
</dbReference>
<feature type="domain" description="Helicase C-terminal" evidence="8">
    <location>
        <begin position="1196"/>
        <end position="1347"/>
    </location>
</feature>
<evidence type="ECO:0000256" key="3">
    <source>
        <dbReference type="ARBA" id="ARBA00022801"/>
    </source>
</evidence>
<feature type="compositionally biased region" description="Basic and acidic residues" evidence="6">
    <location>
        <begin position="1699"/>
        <end position="1712"/>
    </location>
</feature>
<comment type="subcellular location">
    <subcellularLocation>
        <location evidence="1">Nucleus</location>
    </subcellularLocation>
</comment>
<feature type="region of interest" description="Disordered" evidence="6">
    <location>
        <begin position="276"/>
        <end position="308"/>
    </location>
</feature>
<keyword evidence="3" id="KW-0378">Hydrolase</keyword>
<dbReference type="InterPro" id="IPR049730">
    <property type="entry name" value="SNF2/RAD54-like_C"/>
</dbReference>
<dbReference type="InterPro" id="IPR014001">
    <property type="entry name" value="Helicase_ATP-bd"/>
</dbReference>
<dbReference type="Gene3D" id="3.40.50.10810">
    <property type="entry name" value="Tandem AAA-ATPase domain"/>
    <property type="match status" value="1"/>
</dbReference>
<feature type="region of interest" description="Disordered" evidence="6">
    <location>
        <begin position="366"/>
        <end position="387"/>
    </location>
</feature>
<dbReference type="Pfam" id="PF00271">
    <property type="entry name" value="Helicase_C"/>
    <property type="match status" value="1"/>
</dbReference>
<feature type="region of interest" description="Disordered" evidence="6">
    <location>
        <begin position="1656"/>
        <end position="1757"/>
    </location>
</feature>
<dbReference type="Gene3D" id="3.40.50.300">
    <property type="entry name" value="P-loop containing nucleotide triphosphate hydrolases"/>
    <property type="match status" value="1"/>
</dbReference>
<dbReference type="InterPro" id="IPR038718">
    <property type="entry name" value="SNF2-like_sf"/>
</dbReference>
<feature type="compositionally biased region" description="Acidic residues" evidence="6">
    <location>
        <begin position="373"/>
        <end position="385"/>
    </location>
</feature>
<keyword evidence="10" id="KW-1185">Reference proteome</keyword>
<dbReference type="InParanoid" id="F8PHZ0"/>
<dbReference type="InterPro" id="IPR027417">
    <property type="entry name" value="P-loop_NTPase"/>
</dbReference>
<dbReference type="PROSITE" id="PS51192">
    <property type="entry name" value="HELICASE_ATP_BIND_1"/>
    <property type="match status" value="1"/>
</dbReference>
<evidence type="ECO:0000313" key="10">
    <source>
        <dbReference type="Proteomes" id="UP000008063"/>
    </source>
</evidence>
<dbReference type="Pfam" id="PF23615">
    <property type="entry name" value="Chromo_MIT1"/>
    <property type="match status" value="1"/>
</dbReference>
<reference evidence="10" key="1">
    <citation type="journal article" date="2011" name="Science">
        <title>The plant cell wall-decomposing machinery underlies the functional diversity of forest fungi.</title>
        <authorList>
            <person name="Eastwood D.C."/>
            <person name="Floudas D."/>
            <person name="Binder M."/>
            <person name="Majcherczyk A."/>
            <person name="Schneider P."/>
            <person name="Aerts A."/>
            <person name="Asiegbu F.O."/>
            <person name="Baker S.E."/>
            <person name="Barry K."/>
            <person name="Bendiksby M."/>
            <person name="Blumentritt M."/>
            <person name="Coutinho P.M."/>
            <person name="Cullen D."/>
            <person name="de Vries R.P."/>
            <person name="Gathman A."/>
            <person name="Goodell B."/>
            <person name="Henrissat B."/>
            <person name="Ihrmark K."/>
            <person name="Kauserud H."/>
            <person name="Kohler A."/>
            <person name="LaButti K."/>
            <person name="Lapidus A."/>
            <person name="Lavin J.L."/>
            <person name="Lee Y.-H."/>
            <person name="Lindquist E."/>
            <person name="Lilly W."/>
            <person name="Lucas S."/>
            <person name="Morin E."/>
            <person name="Murat C."/>
            <person name="Oguiza J.A."/>
            <person name="Park J."/>
            <person name="Pisabarro A.G."/>
            <person name="Riley R."/>
            <person name="Rosling A."/>
            <person name="Salamov A."/>
            <person name="Schmidt O."/>
            <person name="Schmutz J."/>
            <person name="Skrede I."/>
            <person name="Stenlid J."/>
            <person name="Wiebenga A."/>
            <person name="Xie X."/>
            <person name="Kuees U."/>
            <person name="Hibbett D.S."/>
            <person name="Hoffmeister D."/>
            <person name="Hoegberg N."/>
            <person name="Martin F."/>
            <person name="Grigoriev I.V."/>
            <person name="Watkinson S.C."/>
        </authorList>
    </citation>
    <scope>NUCLEOTIDE SEQUENCE [LARGE SCALE GENOMIC DNA]</scope>
    <source>
        <strain evidence="10">strain S7.3</strain>
    </source>
</reference>
<dbReference type="GO" id="GO:0003677">
    <property type="term" value="F:DNA binding"/>
    <property type="evidence" value="ECO:0007669"/>
    <property type="project" value="TreeGrafter"/>
</dbReference>
<protein>
    <recommendedName>
        <fullName evidence="11">SNF2 family DNA-dependent ATPase</fullName>
    </recommendedName>
</protein>
<dbReference type="Proteomes" id="UP000008063">
    <property type="component" value="Unassembled WGS sequence"/>
</dbReference>
<accession>F8PHZ0</accession>
<dbReference type="EMBL" id="GL945474">
    <property type="protein sequence ID" value="EGO05086.1"/>
    <property type="molecule type" value="Genomic_DNA"/>
</dbReference>
<dbReference type="GO" id="GO:0042393">
    <property type="term" value="F:histone binding"/>
    <property type="evidence" value="ECO:0007669"/>
    <property type="project" value="TreeGrafter"/>
</dbReference>
<dbReference type="HOGENOM" id="CLU_001508_2_0_1"/>
<dbReference type="PANTHER" id="PTHR45623">
    <property type="entry name" value="CHROMODOMAIN-HELICASE-DNA-BINDING PROTEIN 3-RELATED-RELATED"/>
    <property type="match status" value="1"/>
</dbReference>